<evidence type="ECO:0000256" key="1">
    <source>
        <dbReference type="SAM" id="Phobius"/>
    </source>
</evidence>
<keyword evidence="1" id="KW-0812">Transmembrane</keyword>
<gene>
    <name evidence="2" type="ORF">OSB04_008301</name>
</gene>
<keyword evidence="3" id="KW-1185">Reference proteome</keyword>
<accession>A0AA38TX19</accession>
<name>A0AA38TX19_9ASTR</name>
<comment type="caution">
    <text evidence="2">The sequence shown here is derived from an EMBL/GenBank/DDBJ whole genome shotgun (WGS) entry which is preliminary data.</text>
</comment>
<dbReference type="PANTHER" id="PTHR33728:SF13">
    <property type="entry name" value="CTTNBP 2 AMINO-TERMINAL-LIKE PROTEIN"/>
    <property type="match status" value="1"/>
</dbReference>
<feature type="transmembrane region" description="Helical" evidence="1">
    <location>
        <begin position="40"/>
        <end position="61"/>
    </location>
</feature>
<protein>
    <submittedName>
        <fullName evidence="2">Uncharacterized protein</fullName>
    </submittedName>
</protein>
<evidence type="ECO:0000313" key="2">
    <source>
        <dbReference type="EMBL" id="KAJ9563141.1"/>
    </source>
</evidence>
<dbReference type="PANTHER" id="PTHR33728">
    <property type="entry name" value="CTTNBP 2 AMINO-TERMINAL-LIKE PROTEIN"/>
    <property type="match status" value="1"/>
</dbReference>
<reference evidence="2" key="1">
    <citation type="submission" date="2023-03" db="EMBL/GenBank/DDBJ databases">
        <title>Chromosome-scale reference genome and RAD-based genetic map of yellow starthistle (Centaurea solstitialis) reveal putative structural variation and QTLs associated with invader traits.</title>
        <authorList>
            <person name="Reatini B."/>
            <person name="Cang F.A."/>
            <person name="Jiang Q."/>
            <person name="Mckibben M.T.W."/>
            <person name="Barker M.S."/>
            <person name="Rieseberg L.H."/>
            <person name="Dlugosch K.M."/>
        </authorList>
    </citation>
    <scope>NUCLEOTIDE SEQUENCE</scope>
    <source>
        <strain evidence="2">CAN-66</strain>
        <tissue evidence="2">Leaf</tissue>
    </source>
</reference>
<dbReference type="EMBL" id="JARYMX010000002">
    <property type="protein sequence ID" value="KAJ9563141.1"/>
    <property type="molecule type" value="Genomic_DNA"/>
</dbReference>
<dbReference type="AlphaFoldDB" id="A0AA38TX19"/>
<keyword evidence="1" id="KW-1133">Transmembrane helix</keyword>
<evidence type="ECO:0000313" key="3">
    <source>
        <dbReference type="Proteomes" id="UP001172457"/>
    </source>
</evidence>
<organism evidence="2 3">
    <name type="scientific">Centaurea solstitialis</name>
    <name type="common">yellow star-thistle</name>
    <dbReference type="NCBI Taxonomy" id="347529"/>
    <lineage>
        <taxon>Eukaryota</taxon>
        <taxon>Viridiplantae</taxon>
        <taxon>Streptophyta</taxon>
        <taxon>Embryophyta</taxon>
        <taxon>Tracheophyta</taxon>
        <taxon>Spermatophyta</taxon>
        <taxon>Magnoliopsida</taxon>
        <taxon>eudicotyledons</taxon>
        <taxon>Gunneridae</taxon>
        <taxon>Pentapetalae</taxon>
        <taxon>asterids</taxon>
        <taxon>campanulids</taxon>
        <taxon>Asterales</taxon>
        <taxon>Asteraceae</taxon>
        <taxon>Carduoideae</taxon>
        <taxon>Cardueae</taxon>
        <taxon>Centaureinae</taxon>
        <taxon>Centaurea</taxon>
    </lineage>
</organism>
<sequence length="157" mass="17282">MGQDGVHQWGFLPPTEAPSLMYTQDQRDDHWRHFDKSVNAISFGFVATAILISMFLVMAIFERFLRTTSPVDGGGGGGRNAAGDVRSQMGFSSKLDHFSLKISENAREVSVLMPGEEVPTFIAQPAPVPCPSERIPWLADPRISYPKLTLNSNSQSN</sequence>
<keyword evidence="1" id="KW-0472">Membrane</keyword>
<proteinExistence type="predicted"/>
<dbReference type="Proteomes" id="UP001172457">
    <property type="component" value="Chromosome 2"/>
</dbReference>